<name>A0A8J8T9C2_HALGN</name>
<protein>
    <submittedName>
        <fullName evidence="4">Uncharacterized protein</fullName>
    </submittedName>
</protein>
<keyword evidence="5" id="KW-1185">Reference proteome</keyword>
<accession>A0A8J8T9C2</accession>
<evidence type="ECO:0000313" key="4">
    <source>
        <dbReference type="EMBL" id="TNV87332.1"/>
    </source>
</evidence>
<feature type="coiled-coil region" evidence="3">
    <location>
        <begin position="12"/>
        <end position="60"/>
    </location>
</feature>
<sequence length="495" mass="56562">MEEKYLECKNMLNKQDNEVRTLQGQVQTLTERRTDVEQAYSRIVKENEELRRRLETAKNNNSTPLDFDPSEDAVSGFEDECSDSIVYQERFAYSLEHLTKVTQLIMLDNSIFHDSGYYFATSDSQGQVKLWDLDCQSESIQTFSTAELHYENQRDALRMEPQGVRDITQIGRHLVCAFGNAFEASSLVSWNLVSCQQSTLVVSEAHKQEINALCKVMFGTEQIIASGGSDAWVKLWEIEDSSENGCNAMMQVGEVELQGGENDRVSCMLGLTQSEVYKDHLIVFTEMKHFYLFSITLREDKPKKNEDNINLLSQEDMQDIDELPFQLTLIKRFTSKHLAHTLVPLAYPGGLLTMSRESLEFWDLKSLKRKRVLSTCYGQIEHGCVLSESYKQPAQSNGDTQQPEDMLNNDDPIYNVRIITSEDSRILRLWSHKQHLKNLRIVTKHNDIITRVLKVPGKHFLVTAAADGSVKCFVGKRQVGKSYSLKDIVTNNVIL</sequence>
<dbReference type="OrthoDB" id="6262491at2759"/>
<keyword evidence="1" id="KW-0853">WD repeat</keyword>
<dbReference type="Gene3D" id="2.130.10.10">
    <property type="entry name" value="YVTN repeat-like/Quinoprotein amine dehydrogenase"/>
    <property type="match status" value="1"/>
</dbReference>
<dbReference type="InterPro" id="IPR001680">
    <property type="entry name" value="WD40_rpt"/>
</dbReference>
<evidence type="ECO:0000256" key="2">
    <source>
        <dbReference type="ARBA" id="ARBA00022737"/>
    </source>
</evidence>
<dbReference type="PANTHER" id="PTHR19848:SF8">
    <property type="entry name" value="F-BOX AND WD REPEAT DOMAIN CONTAINING 7"/>
    <property type="match status" value="1"/>
</dbReference>
<dbReference type="InterPro" id="IPR015943">
    <property type="entry name" value="WD40/YVTN_repeat-like_dom_sf"/>
</dbReference>
<comment type="caution">
    <text evidence="4">The sequence shown here is derived from an EMBL/GenBank/DDBJ whole genome shotgun (WGS) entry which is preliminary data.</text>
</comment>
<dbReference type="InterPro" id="IPR036322">
    <property type="entry name" value="WD40_repeat_dom_sf"/>
</dbReference>
<reference evidence="4" key="1">
    <citation type="submission" date="2019-06" db="EMBL/GenBank/DDBJ databases">
        <authorList>
            <person name="Zheng W."/>
        </authorList>
    </citation>
    <scope>NUCLEOTIDE SEQUENCE</scope>
    <source>
        <strain evidence="4">QDHG01</strain>
    </source>
</reference>
<evidence type="ECO:0000256" key="1">
    <source>
        <dbReference type="ARBA" id="ARBA00022574"/>
    </source>
</evidence>
<dbReference type="SUPFAM" id="SSF50978">
    <property type="entry name" value="WD40 repeat-like"/>
    <property type="match status" value="1"/>
</dbReference>
<dbReference type="Proteomes" id="UP000785679">
    <property type="component" value="Unassembled WGS sequence"/>
</dbReference>
<keyword evidence="3" id="KW-0175">Coiled coil</keyword>
<evidence type="ECO:0000256" key="3">
    <source>
        <dbReference type="SAM" id="Coils"/>
    </source>
</evidence>
<dbReference type="PANTHER" id="PTHR19848">
    <property type="entry name" value="WD40 REPEAT PROTEIN"/>
    <property type="match status" value="1"/>
</dbReference>
<gene>
    <name evidence="4" type="ORF">FGO68_gene3010</name>
</gene>
<dbReference type="Pfam" id="PF00400">
    <property type="entry name" value="WD40"/>
    <property type="match status" value="2"/>
</dbReference>
<evidence type="ECO:0000313" key="5">
    <source>
        <dbReference type="Proteomes" id="UP000785679"/>
    </source>
</evidence>
<dbReference type="EMBL" id="RRYP01000495">
    <property type="protein sequence ID" value="TNV87332.1"/>
    <property type="molecule type" value="Genomic_DNA"/>
</dbReference>
<dbReference type="AlphaFoldDB" id="A0A8J8T9C2"/>
<proteinExistence type="predicted"/>
<organism evidence="4 5">
    <name type="scientific">Halteria grandinella</name>
    <dbReference type="NCBI Taxonomy" id="5974"/>
    <lineage>
        <taxon>Eukaryota</taxon>
        <taxon>Sar</taxon>
        <taxon>Alveolata</taxon>
        <taxon>Ciliophora</taxon>
        <taxon>Intramacronucleata</taxon>
        <taxon>Spirotrichea</taxon>
        <taxon>Stichotrichia</taxon>
        <taxon>Sporadotrichida</taxon>
        <taxon>Halteriidae</taxon>
        <taxon>Halteria</taxon>
    </lineage>
</organism>
<keyword evidence="2" id="KW-0677">Repeat</keyword>
<dbReference type="SMART" id="SM00320">
    <property type="entry name" value="WD40"/>
    <property type="match status" value="3"/>
</dbReference>